<sequence>MVVLETVLLLETVRDRFVLGGKLFTFPVVKKKAHLIQLLAEAAAEAAAAAERERLQAEEERAAAAAAADSGVVGGRQDVASLRQLSRGAEQPRNMYEDDDGRDMDNPDGGQTGEGGANQAGSRRRGGRGGGPPPGVRGPPGGQGGNAIKSGLAAGQGAPKRGTGRGGGSRGGRGRGRAKGKKRVPDTYVEDDFLVMDSGGQDYTMTGDYDDAADEDYIPPEAQYSKKTLKRNFTVRSNPEEPKIQRGQCTIDKLDGVRTTKGGHQIVPGMAALSLPGAPQMRAGF</sequence>
<evidence type="ECO:0000313" key="3">
    <source>
        <dbReference type="EMBL" id="CEM53985.1"/>
    </source>
</evidence>
<dbReference type="VEuPathDB" id="CryptoDB:Cvel_12403"/>
<feature type="compositionally biased region" description="Basic residues" evidence="2">
    <location>
        <begin position="172"/>
        <end position="182"/>
    </location>
</feature>
<keyword evidence="1" id="KW-0175">Coiled coil</keyword>
<name>A0A0G4IA95_9ALVE</name>
<reference evidence="3" key="1">
    <citation type="submission" date="2014-11" db="EMBL/GenBank/DDBJ databases">
        <authorList>
            <person name="Otto D Thomas"/>
            <person name="Naeem Raeece"/>
        </authorList>
    </citation>
    <scope>NUCLEOTIDE SEQUENCE</scope>
</reference>
<evidence type="ECO:0000256" key="2">
    <source>
        <dbReference type="SAM" id="MobiDB-lite"/>
    </source>
</evidence>
<organism evidence="3">
    <name type="scientific">Chromera velia CCMP2878</name>
    <dbReference type="NCBI Taxonomy" id="1169474"/>
    <lineage>
        <taxon>Eukaryota</taxon>
        <taxon>Sar</taxon>
        <taxon>Alveolata</taxon>
        <taxon>Colpodellida</taxon>
        <taxon>Chromeraceae</taxon>
        <taxon>Chromera</taxon>
    </lineage>
</organism>
<accession>A0A0G4IA95</accession>
<evidence type="ECO:0000256" key="1">
    <source>
        <dbReference type="SAM" id="Coils"/>
    </source>
</evidence>
<dbReference type="EMBL" id="CDMZ01005744">
    <property type="protein sequence ID" value="CEM53985.1"/>
    <property type="molecule type" value="Genomic_DNA"/>
</dbReference>
<proteinExistence type="predicted"/>
<feature type="coiled-coil region" evidence="1">
    <location>
        <begin position="40"/>
        <end position="68"/>
    </location>
</feature>
<gene>
    <name evidence="3" type="ORF">Cvel_12403</name>
</gene>
<dbReference type="AlphaFoldDB" id="A0A0G4IA95"/>
<protein>
    <submittedName>
        <fullName evidence="3">Uncharacterized protein</fullName>
    </submittedName>
</protein>
<feature type="region of interest" description="Disordered" evidence="2">
    <location>
        <begin position="82"/>
        <end position="186"/>
    </location>
</feature>